<keyword evidence="3" id="KW-0804">Transcription</keyword>
<dbReference type="Gene3D" id="3.40.50.2300">
    <property type="match status" value="2"/>
</dbReference>
<dbReference type="SUPFAM" id="SSF47413">
    <property type="entry name" value="lambda repressor-like DNA-binding domains"/>
    <property type="match status" value="1"/>
</dbReference>
<dbReference type="Pfam" id="PF00356">
    <property type="entry name" value="LacI"/>
    <property type="match status" value="1"/>
</dbReference>
<dbReference type="InterPro" id="IPR000843">
    <property type="entry name" value="HTH_LacI"/>
</dbReference>
<dbReference type="Gene3D" id="1.10.260.40">
    <property type="entry name" value="lambda repressor-like DNA-binding domains"/>
    <property type="match status" value="1"/>
</dbReference>
<reference evidence="6 7" key="1">
    <citation type="submission" date="2020-08" db="EMBL/GenBank/DDBJ databases">
        <authorList>
            <person name="Liu C."/>
            <person name="Sun Q."/>
        </authorList>
    </citation>
    <scope>NUCLEOTIDE SEQUENCE [LARGE SCALE GENOMIC DNA]</scope>
    <source>
        <strain evidence="6 7">NSJ-61</strain>
    </source>
</reference>
<dbReference type="InterPro" id="IPR001387">
    <property type="entry name" value="Cro/C1-type_HTH"/>
</dbReference>
<dbReference type="KEGG" id="ehn:H9Q80_12335"/>
<gene>
    <name evidence="6" type="ORF">H9Q80_12335</name>
</gene>
<evidence type="ECO:0000313" key="6">
    <source>
        <dbReference type="EMBL" id="QNM11054.1"/>
    </source>
</evidence>
<name>A0A7G9GJS2_9FIRM</name>
<dbReference type="GO" id="GO:0003700">
    <property type="term" value="F:DNA-binding transcription factor activity"/>
    <property type="evidence" value="ECO:0007669"/>
    <property type="project" value="TreeGrafter"/>
</dbReference>
<dbReference type="SMART" id="SM00354">
    <property type="entry name" value="HTH_LACI"/>
    <property type="match status" value="1"/>
</dbReference>
<dbReference type="PANTHER" id="PTHR30146:SF154">
    <property type="entry name" value="TRANSCRIPTION REGULATOR, MEMBER OF GALR FAMILY"/>
    <property type="match status" value="1"/>
</dbReference>
<dbReference type="GO" id="GO:0000976">
    <property type="term" value="F:transcription cis-regulatory region binding"/>
    <property type="evidence" value="ECO:0007669"/>
    <property type="project" value="TreeGrafter"/>
</dbReference>
<dbReference type="CDD" id="cd01392">
    <property type="entry name" value="HTH_LacI"/>
    <property type="match status" value="1"/>
</dbReference>
<keyword evidence="7" id="KW-1185">Reference proteome</keyword>
<evidence type="ECO:0000256" key="3">
    <source>
        <dbReference type="ARBA" id="ARBA00023163"/>
    </source>
</evidence>
<organism evidence="6 7">
    <name type="scientific">[Eubacterium] hominis</name>
    <dbReference type="NCBI Taxonomy" id="2764325"/>
    <lineage>
        <taxon>Bacteria</taxon>
        <taxon>Bacillati</taxon>
        <taxon>Bacillota</taxon>
        <taxon>Erysipelotrichia</taxon>
        <taxon>Erysipelotrichales</taxon>
        <taxon>Erysipelotrichaceae</taxon>
        <taxon>Amedibacillus</taxon>
    </lineage>
</organism>
<feature type="domain" description="HTH cro/C1-type" evidence="5">
    <location>
        <begin position="2"/>
        <end position="52"/>
    </location>
</feature>
<keyword evidence="2 6" id="KW-0238">DNA-binding</keyword>
<dbReference type="SUPFAM" id="SSF53822">
    <property type="entry name" value="Periplasmic binding protein-like I"/>
    <property type="match status" value="1"/>
</dbReference>
<dbReference type="AlphaFoldDB" id="A0A7G9GJS2"/>
<dbReference type="Proteomes" id="UP000515856">
    <property type="component" value="Chromosome"/>
</dbReference>
<protein>
    <submittedName>
        <fullName evidence="6">LacI family DNA-binding transcriptional regulator</fullName>
    </submittedName>
</protein>
<evidence type="ECO:0000259" key="5">
    <source>
        <dbReference type="PROSITE" id="PS50943"/>
    </source>
</evidence>
<evidence type="ECO:0000259" key="4">
    <source>
        <dbReference type="PROSITE" id="PS50932"/>
    </source>
</evidence>
<evidence type="ECO:0000256" key="2">
    <source>
        <dbReference type="ARBA" id="ARBA00023125"/>
    </source>
</evidence>
<dbReference type="CDD" id="cd01542">
    <property type="entry name" value="PBP1_TreR-like"/>
    <property type="match status" value="1"/>
</dbReference>
<proteinExistence type="predicted"/>
<dbReference type="EMBL" id="CP060636">
    <property type="protein sequence ID" value="QNM11054.1"/>
    <property type="molecule type" value="Genomic_DNA"/>
</dbReference>
<dbReference type="PANTHER" id="PTHR30146">
    <property type="entry name" value="LACI-RELATED TRANSCRIPTIONAL REPRESSOR"/>
    <property type="match status" value="1"/>
</dbReference>
<dbReference type="InterPro" id="IPR046335">
    <property type="entry name" value="LacI/GalR-like_sensor"/>
</dbReference>
<dbReference type="RefSeq" id="WP_117453862.1">
    <property type="nucleotide sequence ID" value="NZ_CP060636.1"/>
</dbReference>
<dbReference type="Pfam" id="PF13377">
    <property type="entry name" value="Peripla_BP_3"/>
    <property type="match status" value="1"/>
</dbReference>
<evidence type="ECO:0000256" key="1">
    <source>
        <dbReference type="ARBA" id="ARBA00023015"/>
    </source>
</evidence>
<evidence type="ECO:0000313" key="7">
    <source>
        <dbReference type="Proteomes" id="UP000515856"/>
    </source>
</evidence>
<sequence>MKKKMTMQDIADMSGVTKSTVSRYFNGGYVKDETREKIKSIIEKYNYEPNAFAQSLKAKQSRIIGVIAPCLDSTVTSRTMMAIDDYLRKENYMSLVINTDHDEKLELKYMESLWRMNVDGIILIATQVSEAHCALVKKMDLPVVFVGQKFKDGISILYDDYHAGIKVGELAAEKGHRDIVYIGVMESDQAVGVERKNGILDGLKHKGVTKIELLHADFSFDVAYEKVKKLLMKRIPDMIIAATDRLAFGAYKAIQEKGLRIPEDISLVGFGGYEISSLLTPKLTTIRYDSDTAGYIAAETMSKLLKEEPVPKVQIVGYELLQGDSIKEM</sequence>
<keyword evidence="1" id="KW-0805">Transcription regulation</keyword>
<feature type="domain" description="HTH lacI-type" evidence="4">
    <location>
        <begin position="5"/>
        <end position="58"/>
    </location>
</feature>
<dbReference type="PROSITE" id="PS50943">
    <property type="entry name" value="HTH_CROC1"/>
    <property type="match status" value="1"/>
</dbReference>
<dbReference type="InterPro" id="IPR028082">
    <property type="entry name" value="Peripla_BP_I"/>
</dbReference>
<dbReference type="PROSITE" id="PS50932">
    <property type="entry name" value="HTH_LACI_2"/>
    <property type="match status" value="1"/>
</dbReference>
<dbReference type="InterPro" id="IPR010982">
    <property type="entry name" value="Lambda_DNA-bd_dom_sf"/>
</dbReference>
<accession>A0A7G9GJS2</accession>